<proteinExistence type="inferred from homology"/>
<dbReference type="Pfam" id="PF04107">
    <property type="entry name" value="GCS2"/>
    <property type="match status" value="1"/>
</dbReference>
<protein>
    <recommendedName>
        <fullName evidence="5">Glutamate--cysteine ligase</fullName>
        <ecNumber evidence="5">6.3.2.2</ecNumber>
    </recommendedName>
</protein>
<evidence type="ECO:0000313" key="6">
    <source>
        <dbReference type="EMBL" id="AGB41337.1"/>
    </source>
</evidence>
<keyword evidence="1 5" id="KW-0436">Ligase</keyword>
<dbReference type="PANTHER" id="PTHR34378:SF1">
    <property type="entry name" value="GLUTAMATE--CYSTEINE LIGASE, CHLOROPLASTIC"/>
    <property type="match status" value="1"/>
</dbReference>
<dbReference type="GO" id="GO:0005524">
    <property type="term" value="F:ATP binding"/>
    <property type="evidence" value="ECO:0007669"/>
    <property type="project" value="UniProtKB-UniRule"/>
</dbReference>
<dbReference type="PIRSF" id="PIRSF017901">
    <property type="entry name" value="GCL"/>
    <property type="match status" value="1"/>
</dbReference>
<accession>L0K7V4</accession>
<evidence type="ECO:0000256" key="3">
    <source>
        <dbReference type="ARBA" id="ARBA00022840"/>
    </source>
</evidence>
<evidence type="ECO:0000313" key="7">
    <source>
        <dbReference type="Proteomes" id="UP000010880"/>
    </source>
</evidence>
<organism evidence="6 7">
    <name type="scientific">Halobacteroides halobius (strain ATCC 35273 / DSM 5150 / MD-1)</name>
    <dbReference type="NCBI Taxonomy" id="748449"/>
    <lineage>
        <taxon>Bacteria</taxon>
        <taxon>Bacillati</taxon>
        <taxon>Bacillota</taxon>
        <taxon>Clostridia</taxon>
        <taxon>Halanaerobiales</taxon>
        <taxon>Halobacteroidaceae</taxon>
        <taxon>Halobacteroides</taxon>
    </lineage>
</organism>
<dbReference type="Gene3D" id="3.30.590.20">
    <property type="match status" value="1"/>
</dbReference>
<comment type="similarity">
    <text evidence="5">Belongs to the glutamate--cysteine ligase type 2 family. EgtA subfamily.</text>
</comment>
<reference evidence="7" key="1">
    <citation type="submission" date="2012-02" db="EMBL/GenBank/DDBJ databases">
        <title>The complete genome of Halobacteroides halobius DSM 5150.</title>
        <authorList>
            <person name="Lucas S."/>
            <person name="Copeland A."/>
            <person name="Lapidus A."/>
            <person name="Glavina del Rio T."/>
            <person name="Dalin E."/>
            <person name="Tice H."/>
            <person name="Bruce D."/>
            <person name="Goodwin L."/>
            <person name="Pitluck S."/>
            <person name="Peters L."/>
            <person name="Mikhailova N."/>
            <person name="Gu W."/>
            <person name="Kyrpides N."/>
            <person name="Mavromatis K."/>
            <person name="Ivanova N."/>
            <person name="Brettin T."/>
            <person name="Detter J.C."/>
            <person name="Han C."/>
            <person name="Larimer F."/>
            <person name="Land M."/>
            <person name="Hauser L."/>
            <person name="Markowitz V."/>
            <person name="Cheng J.-F."/>
            <person name="Hugenholtz P."/>
            <person name="Woyke T."/>
            <person name="Wu D."/>
            <person name="Tindall B."/>
            <person name="Pomrenke H."/>
            <person name="Brambilla E."/>
            <person name="Klenk H.-P."/>
            <person name="Eisen J.A."/>
        </authorList>
    </citation>
    <scope>NUCLEOTIDE SEQUENCE [LARGE SCALE GENOMIC DNA]</scope>
    <source>
        <strain evidence="7">ATCC 35273 / DSM 5150 / MD-1</strain>
    </source>
</reference>
<evidence type="ECO:0000256" key="1">
    <source>
        <dbReference type="ARBA" id="ARBA00022598"/>
    </source>
</evidence>
<keyword evidence="2 5" id="KW-0547">Nucleotide-binding</keyword>
<dbReference type="PANTHER" id="PTHR34378">
    <property type="entry name" value="GLUTAMATE--CYSTEINE LIGASE, CHLOROPLASTIC"/>
    <property type="match status" value="1"/>
</dbReference>
<gene>
    <name evidence="6" type="ordered locus">Halha_1392</name>
</gene>
<dbReference type="RefSeq" id="WP_015327059.1">
    <property type="nucleotide sequence ID" value="NC_019978.1"/>
</dbReference>
<dbReference type="eggNOG" id="COG3572">
    <property type="taxonomic scope" value="Bacteria"/>
</dbReference>
<dbReference type="InterPro" id="IPR006336">
    <property type="entry name" value="GCS2"/>
</dbReference>
<dbReference type="Proteomes" id="UP000010880">
    <property type="component" value="Chromosome"/>
</dbReference>
<keyword evidence="7" id="KW-1185">Reference proteome</keyword>
<dbReference type="STRING" id="748449.Halha_1392"/>
<dbReference type="KEGG" id="hhl:Halha_1392"/>
<dbReference type="OrthoDB" id="9780152at2"/>
<evidence type="ECO:0000256" key="5">
    <source>
        <dbReference type="PIRNR" id="PIRNR017901"/>
    </source>
</evidence>
<dbReference type="EC" id="6.3.2.2" evidence="5"/>
<dbReference type="InterPro" id="IPR014746">
    <property type="entry name" value="Gln_synth/guanido_kin_cat_dom"/>
</dbReference>
<name>L0K7V4_HALHC</name>
<dbReference type="GO" id="GO:0004357">
    <property type="term" value="F:glutamate-cysteine ligase activity"/>
    <property type="evidence" value="ECO:0007669"/>
    <property type="project" value="UniProtKB-UniRule"/>
</dbReference>
<dbReference type="InterPro" id="IPR035434">
    <property type="entry name" value="GCL_bact_plant"/>
</dbReference>
<comment type="function">
    <text evidence="5">Catalyzes the synthesis of gamma-glutamylcysteine (gamma-GC).</text>
</comment>
<evidence type="ECO:0000256" key="2">
    <source>
        <dbReference type="ARBA" id="ARBA00022741"/>
    </source>
</evidence>
<comment type="catalytic activity">
    <reaction evidence="4 5">
        <text>L-cysteine + L-glutamate + ATP = gamma-L-glutamyl-L-cysteine + ADP + phosphate + H(+)</text>
        <dbReference type="Rhea" id="RHEA:13285"/>
        <dbReference type="ChEBI" id="CHEBI:15378"/>
        <dbReference type="ChEBI" id="CHEBI:29985"/>
        <dbReference type="ChEBI" id="CHEBI:30616"/>
        <dbReference type="ChEBI" id="CHEBI:35235"/>
        <dbReference type="ChEBI" id="CHEBI:43474"/>
        <dbReference type="ChEBI" id="CHEBI:58173"/>
        <dbReference type="ChEBI" id="CHEBI:456216"/>
        <dbReference type="EC" id="6.3.2.2"/>
    </reaction>
</comment>
<dbReference type="HOGENOM" id="CLU_026610_1_1_9"/>
<dbReference type="SUPFAM" id="SSF55931">
    <property type="entry name" value="Glutamine synthetase/guanido kinase"/>
    <property type="match status" value="1"/>
</dbReference>
<dbReference type="AlphaFoldDB" id="L0K7V4"/>
<keyword evidence="3 5" id="KW-0067">ATP-binding</keyword>
<dbReference type="GO" id="GO:0006750">
    <property type="term" value="P:glutathione biosynthetic process"/>
    <property type="evidence" value="ECO:0007669"/>
    <property type="project" value="UniProtKB-UniRule"/>
</dbReference>
<dbReference type="EMBL" id="CP003359">
    <property type="protein sequence ID" value="AGB41337.1"/>
    <property type="molecule type" value="Genomic_DNA"/>
</dbReference>
<sequence>MEYRELLNELESYFRVGETEEQKIGVEIEHFVVDKNGLRTITYQEQNGIEDLLYQLQAKGWQGKKEEGNLIQLSSSQADITLEPGGQVELGIYPCAEIKELEEVYDQFLQDLIPILEEYNYYLISLGYQPASKINQIAWNPKQRYKIMSDYFNEKGQYAHNMMKGTAAFQIALDYESEQDFIDKFRVANFLSPVLSILLDNAPIFEGQIYDKQALRTLIWNHTDPTRTGVVQESFASDFDYRKYAEYILSKESILIKQDKSYQATGSQTNRQVFAQRDFCLQDLEHILTMVFPDVRAKQFIEIRMADSLPPELSFALVSFWKGLFYNQASLDKAVNFSKLFRLEDVLEAKEAIIKQGVKTKLGDYDILEIASKYINWAKAGLKEVELEYLKPLEELVRERKTPASRLKERLRQENKKEAIKPCILNYKL</sequence>
<evidence type="ECO:0000256" key="4">
    <source>
        <dbReference type="ARBA" id="ARBA00048819"/>
    </source>
</evidence>